<dbReference type="CDD" id="cd22884">
    <property type="entry name" value="TOM22"/>
    <property type="match status" value="1"/>
</dbReference>
<comment type="caution">
    <text evidence="2">The sequence shown here is derived from an EMBL/GenBank/DDBJ whole genome shotgun (WGS) entry which is preliminary data.</text>
</comment>
<evidence type="ECO:0000313" key="3">
    <source>
        <dbReference type="Proteomes" id="UP000247409"/>
    </source>
</evidence>
<feature type="compositionally biased region" description="Low complexity" evidence="1">
    <location>
        <begin position="11"/>
        <end position="23"/>
    </location>
</feature>
<dbReference type="EMBL" id="NBIV01000337">
    <property type="protein sequence ID" value="PXF40237.1"/>
    <property type="molecule type" value="Genomic_DNA"/>
</dbReference>
<feature type="compositionally biased region" description="Low complexity" evidence="1">
    <location>
        <begin position="108"/>
        <end position="147"/>
    </location>
</feature>
<dbReference type="OrthoDB" id="10016939at2759"/>
<name>A0A2V3IDU7_9FLOR</name>
<feature type="region of interest" description="Disordered" evidence="1">
    <location>
        <begin position="1"/>
        <end position="23"/>
    </location>
</feature>
<organism evidence="2 3">
    <name type="scientific">Gracilariopsis chorda</name>
    <dbReference type="NCBI Taxonomy" id="448386"/>
    <lineage>
        <taxon>Eukaryota</taxon>
        <taxon>Rhodophyta</taxon>
        <taxon>Florideophyceae</taxon>
        <taxon>Rhodymeniophycidae</taxon>
        <taxon>Gracilariales</taxon>
        <taxon>Gracilariaceae</taxon>
        <taxon>Gracilariopsis</taxon>
    </lineage>
</organism>
<feature type="region of interest" description="Disordered" evidence="1">
    <location>
        <begin position="105"/>
        <end position="147"/>
    </location>
</feature>
<accession>A0A2V3IDU7</accession>
<reference evidence="2 3" key="1">
    <citation type="journal article" date="2018" name="Mol. Biol. Evol.">
        <title>Analysis of the draft genome of the red seaweed Gracilariopsis chorda provides insights into genome size evolution in Rhodophyta.</title>
        <authorList>
            <person name="Lee J."/>
            <person name="Yang E.C."/>
            <person name="Graf L."/>
            <person name="Yang J.H."/>
            <person name="Qiu H."/>
            <person name="Zel Zion U."/>
            <person name="Chan C.X."/>
            <person name="Stephens T.G."/>
            <person name="Weber A.P.M."/>
            <person name="Boo G.H."/>
            <person name="Boo S.M."/>
            <person name="Kim K.M."/>
            <person name="Shin Y."/>
            <person name="Jung M."/>
            <person name="Lee S.J."/>
            <person name="Yim H.S."/>
            <person name="Lee J.H."/>
            <person name="Bhattacharya D."/>
            <person name="Yoon H.S."/>
        </authorList>
    </citation>
    <scope>NUCLEOTIDE SEQUENCE [LARGE SCALE GENOMIC DNA]</scope>
    <source>
        <strain evidence="2 3">SKKU-2015</strain>
        <tissue evidence="2">Whole body</tissue>
    </source>
</reference>
<evidence type="ECO:0000256" key="1">
    <source>
        <dbReference type="SAM" id="MobiDB-lite"/>
    </source>
</evidence>
<proteinExistence type="predicted"/>
<keyword evidence="3" id="KW-1185">Reference proteome</keyword>
<evidence type="ECO:0000313" key="2">
    <source>
        <dbReference type="EMBL" id="PXF40237.1"/>
    </source>
</evidence>
<dbReference type="Proteomes" id="UP000247409">
    <property type="component" value="Unassembled WGS sequence"/>
</dbReference>
<dbReference type="AlphaFoldDB" id="A0A2V3IDU7"/>
<protein>
    <submittedName>
        <fullName evidence="2">Uncharacterized protein</fullName>
    </submittedName>
</protein>
<sequence>MAAPHKSKPLADATAAPSPSDAAVPNGSIVDASAAAPLAALQEAWLDVKDAVQDTAAYHSISAKAHSIYSALSAVVHVTKRVAWVLGTSSLVLVVPLLYEIDKEMDPVADTPSSATDSSPSTTSAGTTAVTSQPDAAPSAPQPSSTS</sequence>
<gene>
    <name evidence="2" type="ORF">BWQ96_10041</name>
</gene>